<evidence type="ECO:0000313" key="1">
    <source>
        <dbReference type="EMBL" id="TPP10343.1"/>
    </source>
</evidence>
<dbReference type="Proteomes" id="UP000316429">
    <property type="component" value="Unassembled WGS sequence"/>
</dbReference>
<dbReference type="AlphaFoldDB" id="A0A504UZ27"/>
<dbReference type="EMBL" id="VFYP01000001">
    <property type="protein sequence ID" value="TPP10343.1"/>
    <property type="molecule type" value="Genomic_DNA"/>
</dbReference>
<dbReference type="RefSeq" id="WP_140826692.1">
    <property type="nucleotide sequence ID" value="NZ_VFYP01000001.1"/>
</dbReference>
<gene>
    <name evidence="1" type="ORF">FJQ55_05645</name>
</gene>
<keyword evidence="2" id="KW-1185">Reference proteome</keyword>
<protein>
    <submittedName>
        <fullName evidence="1">Uncharacterized protein</fullName>
    </submittedName>
</protein>
<proteinExistence type="predicted"/>
<organism evidence="1 2">
    <name type="scientific">Rhizobium glycinendophyticum</name>
    <dbReference type="NCBI Taxonomy" id="2589807"/>
    <lineage>
        <taxon>Bacteria</taxon>
        <taxon>Pseudomonadati</taxon>
        <taxon>Pseudomonadota</taxon>
        <taxon>Alphaproteobacteria</taxon>
        <taxon>Hyphomicrobiales</taxon>
        <taxon>Rhizobiaceae</taxon>
        <taxon>Rhizobium/Agrobacterium group</taxon>
        <taxon>Rhizobium</taxon>
    </lineage>
</organism>
<evidence type="ECO:0000313" key="2">
    <source>
        <dbReference type="Proteomes" id="UP000316429"/>
    </source>
</evidence>
<accession>A0A504UZ27</accession>
<reference evidence="1 2" key="1">
    <citation type="submission" date="2019-06" db="EMBL/GenBank/DDBJ databases">
        <title>Rhizobium sp. CL12 isolated from roots of soybean.</title>
        <authorList>
            <person name="Wang C."/>
        </authorList>
    </citation>
    <scope>NUCLEOTIDE SEQUENCE [LARGE SCALE GENOMIC DNA]</scope>
    <source>
        <strain evidence="1 2">CL12</strain>
    </source>
</reference>
<name>A0A504UZ27_9HYPH</name>
<comment type="caution">
    <text evidence="1">The sequence shown here is derived from an EMBL/GenBank/DDBJ whole genome shotgun (WGS) entry which is preliminary data.</text>
</comment>
<sequence length="180" mass="19694">MRREIFWLGVSLLVAQPVAACIIHRPVDPENVEFADRVVSARVTFFEMVRDEEAHRRATQTLASLVPESAPATGVRLLTDYARLTLVVEETLKGEAAREIQAIWANPPHDERFPFVPGRYLFALRKPTSPIGTGSGAFIPASPQPAAIQILEIPCAPSFVLPEGSKEALAIRARLGADTN</sequence>